<keyword evidence="11" id="KW-1185">Reference proteome</keyword>
<proteinExistence type="inferred from homology"/>
<comment type="similarity">
    <text evidence="7">Belongs to the DHHC palmitoyltransferase family.</text>
</comment>
<keyword evidence="3 7" id="KW-0812">Transmembrane</keyword>
<feature type="transmembrane region" description="Helical" evidence="7">
    <location>
        <begin position="119"/>
        <end position="143"/>
    </location>
</feature>
<evidence type="ECO:0000313" key="11">
    <source>
        <dbReference type="Proteomes" id="UP000007800"/>
    </source>
</evidence>
<sequence length="621" mass="69936">MGLARRHGRWHLPPTQHDIQLRTDIEELALRSALQLRLAKNGIAYQGFADSDNSDDDTTGPPPSSSSSSAASPFPLCRKCNRYKPPRAHHCSVCKVCVLKMDHHCPWLNNCVGHRNYKYFYLFLLYLELCCLFVILIFFNPFYTVMFPARGAPRWDVSIGYKQAVAMSFVICLAMVIAVGILLGFHTYLVLTNQTTIDFQSNAYEARVAKQQGRLFINPFDLGRARNFHQVFGDCAFCSFRWMIPWANSKPAPNCDGYIWPTIGARGHPRDSSSGYHVRLILKTGASRFIQIIEKRLSEAVLAMLELVERDQGGEEPSEEIRKVIIERLRSVVADLLSGARLSTERSSACRHLVSALNLVVRVFEYPKEEREAAIKEALLALRGVVASCPLTQHSPDRMTAEAQDSVLAAAGIVYVGLALYQNCKEPCTANRSRAQDGLGFLHRSSDVREEFEGYITHLYREVHFPHADSTEWPEATGLVRLVRRLNDMVWAAEVTDSDAVGTELIVEDIEWASQANFVHPDGSVRWQIDYTYDHFLDLSRRLAKANPKCPPLPATRYSLITTILSHHDDIDDQLTSDLGHWVKNIVESEGGPIIEQAFGLGAALRRPIERGNSELEDHRS</sequence>
<name>C5LSS2_PERM5</name>
<keyword evidence="6 7" id="KW-0012">Acyltransferase</keyword>
<dbReference type="InterPro" id="IPR001594">
    <property type="entry name" value="Palmitoyltrfase_DHHC"/>
</dbReference>
<dbReference type="EC" id="2.3.1.225" evidence="7"/>
<comment type="domain">
    <text evidence="7">The DHHC domain is required for palmitoyltransferase activity.</text>
</comment>
<feature type="region of interest" description="Disordered" evidence="8">
    <location>
        <begin position="49"/>
        <end position="73"/>
    </location>
</feature>
<reference evidence="10 11" key="1">
    <citation type="submission" date="2008-07" db="EMBL/GenBank/DDBJ databases">
        <authorList>
            <person name="El-Sayed N."/>
            <person name="Caler E."/>
            <person name="Inman J."/>
            <person name="Amedeo P."/>
            <person name="Hass B."/>
            <person name="Wortman J."/>
        </authorList>
    </citation>
    <scope>NUCLEOTIDE SEQUENCE [LARGE SCALE GENOMIC DNA]</scope>
    <source>
        <strain evidence="11">ATCC 50983 / TXsc</strain>
    </source>
</reference>
<dbReference type="Proteomes" id="UP000007800">
    <property type="component" value="Unassembled WGS sequence"/>
</dbReference>
<dbReference type="Pfam" id="PF01529">
    <property type="entry name" value="DHHC"/>
    <property type="match status" value="1"/>
</dbReference>
<dbReference type="InParanoid" id="C5LSS2"/>
<dbReference type="OMA" id="HADSTEW"/>
<comment type="subcellular location">
    <subcellularLocation>
        <location evidence="1">Membrane</location>
        <topology evidence="1">Multi-pass membrane protein</topology>
    </subcellularLocation>
</comment>
<evidence type="ECO:0000256" key="1">
    <source>
        <dbReference type="ARBA" id="ARBA00004141"/>
    </source>
</evidence>
<dbReference type="GeneID" id="9050055"/>
<dbReference type="PROSITE" id="PS50216">
    <property type="entry name" value="DHHC"/>
    <property type="match status" value="1"/>
</dbReference>
<evidence type="ECO:0000259" key="9">
    <source>
        <dbReference type="Pfam" id="PF01529"/>
    </source>
</evidence>
<evidence type="ECO:0000256" key="2">
    <source>
        <dbReference type="ARBA" id="ARBA00022679"/>
    </source>
</evidence>
<dbReference type="GO" id="GO:0016020">
    <property type="term" value="C:membrane"/>
    <property type="evidence" value="ECO:0007669"/>
    <property type="project" value="UniProtKB-SubCell"/>
</dbReference>
<evidence type="ECO:0000256" key="4">
    <source>
        <dbReference type="ARBA" id="ARBA00022989"/>
    </source>
</evidence>
<dbReference type="AlphaFoldDB" id="C5LSS2"/>
<feature type="domain" description="Palmitoyltransferase DHHC" evidence="9">
    <location>
        <begin position="76"/>
        <end position="201"/>
    </location>
</feature>
<dbReference type="EMBL" id="GG685191">
    <property type="protein sequence ID" value="EER00313.1"/>
    <property type="molecule type" value="Genomic_DNA"/>
</dbReference>
<dbReference type="PANTHER" id="PTHR12246">
    <property type="entry name" value="PALMITOYLTRANSFERASE ZDHHC16"/>
    <property type="match status" value="1"/>
</dbReference>
<dbReference type="InterPro" id="IPR039859">
    <property type="entry name" value="PFA4/ZDH16/20/ERF2-like"/>
</dbReference>
<dbReference type="OrthoDB" id="331948at2759"/>
<keyword evidence="4 7" id="KW-1133">Transmembrane helix</keyword>
<evidence type="ECO:0000313" key="10">
    <source>
        <dbReference type="EMBL" id="EER00313.1"/>
    </source>
</evidence>
<keyword evidence="2 7" id="KW-0808">Transferase</keyword>
<dbReference type="GO" id="GO:0019706">
    <property type="term" value="F:protein-cysteine S-palmitoyltransferase activity"/>
    <property type="evidence" value="ECO:0007669"/>
    <property type="project" value="UniProtKB-EC"/>
</dbReference>
<evidence type="ECO:0000256" key="8">
    <source>
        <dbReference type="SAM" id="MobiDB-lite"/>
    </source>
</evidence>
<evidence type="ECO:0000256" key="3">
    <source>
        <dbReference type="ARBA" id="ARBA00022692"/>
    </source>
</evidence>
<keyword evidence="5 7" id="KW-0472">Membrane</keyword>
<protein>
    <recommendedName>
        <fullName evidence="7">Palmitoyltransferase</fullName>
        <ecNumber evidence="7">2.3.1.225</ecNumber>
    </recommendedName>
</protein>
<accession>C5LSS2</accession>
<gene>
    <name evidence="10" type="ORF">Pmar_PMAR017172</name>
</gene>
<evidence type="ECO:0000256" key="7">
    <source>
        <dbReference type="RuleBase" id="RU079119"/>
    </source>
</evidence>
<evidence type="ECO:0000256" key="5">
    <source>
        <dbReference type="ARBA" id="ARBA00023136"/>
    </source>
</evidence>
<organism evidence="11">
    <name type="scientific">Perkinsus marinus (strain ATCC 50983 / TXsc)</name>
    <dbReference type="NCBI Taxonomy" id="423536"/>
    <lineage>
        <taxon>Eukaryota</taxon>
        <taxon>Sar</taxon>
        <taxon>Alveolata</taxon>
        <taxon>Perkinsozoa</taxon>
        <taxon>Perkinsea</taxon>
        <taxon>Perkinsida</taxon>
        <taxon>Perkinsidae</taxon>
        <taxon>Perkinsus</taxon>
    </lineage>
</organism>
<feature type="transmembrane region" description="Helical" evidence="7">
    <location>
        <begin position="164"/>
        <end position="191"/>
    </location>
</feature>
<evidence type="ECO:0000256" key="6">
    <source>
        <dbReference type="ARBA" id="ARBA00023315"/>
    </source>
</evidence>
<comment type="catalytic activity">
    <reaction evidence="7">
        <text>L-cysteinyl-[protein] + hexadecanoyl-CoA = S-hexadecanoyl-L-cysteinyl-[protein] + CoA</text>
        <dbReference type="Rhea" id="RHEA:36683"/>
        <dbReference type="Rhea" id="RHEA-COMP:10131"/>
        <dbReference type="Rhea" id="RHEA-COMP:11032"/>
        <dbReference type="ChEBI" id="CHEBI:29950"/>
        <dbReference type="ChEBI" id="CHEBI:57287"/>
        <dbReference type="ChEBI" id="CHEBI:57379"/>
        <dbReference type="ChEBI" id="CHEBI:74151"/>
        <dbReference type="EC" id="2.3.1.225"/>
    </reaction>
</comment>
<dbReference type="RefSeq" id="XP_002767595.1">
    <property type="nucleotide sequence ID" value="XM_002767549.1"/>
</dbReference>